<dbReference type="FunFam" id="3.40.47.10:FF:000031">
    <property type="entry name" value="Sterigmatocystin biosynthesis polyketide synthase"/>
    <property type="match status" value="1"/>
</dbReference>
<dbReference type="NCBIfam" id="TIGR04532">
    <property type="entry name" value="PT_fungal_PKS"/>
    <property type="match status" value="1"/>
</dbReference>
<dbReference type="PROSITE" id="PS00606">
    <property type="entry name" value="KS3_1"/>
    <property type="match status" value="1"/>
</dbReference>
<dbReference type="InterPro" id="IPR014030">
    <property type="entry name" value="Ketoacyl_synth_N"/>
</dbReference>
<dbReference type="Gene3D" id="3.40.366.10">
    <property type="entry name" value="Malonyl-Coenzyme A Acyl Carrier Protein, domain 2"/>
    <property type="match status" value="1"/>
</dbReference>
<dbReference type="InterPro" id="IPR049551">
    <property type="entry name" value="PKS_DH_C"/>
</dbReference>
<dbReference type="Proteomes" id="UP000193689">
    <property type="component" value="Unassembled WGS sequence"/>
</dbReference>
<dbReference type="SUPFAM" id="SSF53901">
    <property type="entry name" value="Thiolase-like"/>
    <property type="match status" value="1"/>
</dbReference>
<dbReference type="InterPro" id="IPR020802">
    <property type="entry name" value="TesA-like"/>
</dbReference>
<dbReference type="InterPro" id="IPR006162">
    <property type="entry name" value="Ppantetheine_attach_site"/>
</dbReference>
<feature type="active site" description="Proton donor; for dehydratase activity" evidence="4">
    <location>
        <position position="1475"/>
    </location>
</feature>
<dbReference type="Gene3D" id="3.10.129.110">
    <property type="entry name" value="Polyketide synthase dehydratase"/>
    <property type="match status" value="1"/>
</dbReference>
<dbReference type="InterPro" id="IPR014043">
    <property type="entry name" value="Acyl_transferase_dom"/>
</dbReference>
<dbReference type="Gene3D" id="1.10.1200.10">
    <property type="entry name" value="ACP-like"/>
    <property type="match status" value="1"/>
</dbReference>
<feature type="region of interest" description="C-terminal hotdog fold" evidence="4">
    <location>
        <begin position="1417"/>
        <end position="1565"/>
    </location>
</feature>
<dbReference type="Pfam" id="PF22621">
    <property type="entry name" value="CurL-like_PKS_C"/>
    <property type="match status" value="1"/>
</dbReference>
<dbReference type="SUPFAM" id="SSF55048">
    <property type="entry name" value="Probable ACP-binding domain of malonyl-CoA ACP transacylase"/>
    <property type="match status" value="1"/>
</dbReference>
<dbReference type="InterPro" id="IPR001227">
    <property type="entry name" value="Ac_transferase_dom_sf"/>
</dbReference>
<feature type="domain" description="Ketosynthase family 3 (KS3)" evidence="7">
    <location>
        <begin position="336"/>
        <end position="767"/>
    </location>
</feature>
<dbReference type="InterPro" id="IPR036736">
    <property type="entry name" value="ACP-like_sf"/>
</dbReference>
<dbReference type="FunFam" id="3.10.129.110:FF:000001">
    <property type="entry name" value="Sterigmatocystin biosynthesis polyketide synthase"/>
    <property type="match status" value="1"/>
</dbReference>
<dbReference type="InterPro" id="IPR009081">
    <property type="entry name" value="PP-bd_ACP"/>
</dbReference>
<keyword evidence="10" id="KW-1185">Reference proteome</keyword>
<dbReference type="SMART" id="SM00824">
    <property type="entry name" value="PKS_TE"/>
    <property type="match status" value="1"/>
</dbReference>
<dbReference type="FunFam" id="3.40.50.1820:FF:000116">
    <property type="entry name" value="Sterigmatocystin biosynthesis polyketide synthase"/>
    <property type="match status" value="1"/>
</dbReference>
<feature type="domain" description="Carrier" evidence="6">
    <location>
        <begin position="1615"/>
        <end position="1689"/>
    </location>
</feature>
<dbReference type="InterPro" id="IPR030918">
    <property type="entry name" value="PT_fungal_PKS"/>
</dbReference>
<dbReference type="PROSITE" id="PS50075">
    <property type="entry name" value="CARRIER"/>
    <property type="match status" value="1"/>
</dbReference>
<dbReference type="Gene3D" id="3.30.70.3290">
    <property type="match status" value="1"/>
</dbReference>
<dbReference type="Pfam" id="PF00109">
    <property type="entry name" value="ketoacyl-synt"/>
    <property type="match status" value="1"/>
</dbReference>
<dbReference type="InterPro" id="IPR020841">
    <property type="entry name" value="PKS_Beta-ketoAc_synthase_dom"/>
</dbReference>
<evidence type="ECO:0000256" key="5">
    <source>
        <dbReference type="SAM" id="MobiDB-lite"/>
    </source>
</evidence>
<dbReference type="InterPro" id="IPR018201">
    <property type="entry name" value="Ketoacyl_synth_AS"/>
</dbReference>
<feature type="region of interest" description="Disordered" evidence="5">
    <location>
        <begin position="1684"/>
        <end position="1710"/>
    </location>
</feature>
<dbReference type="STRING" id="1141098.A0A1Y2DJB2"/>
<dbReference type="InterPro" id="IPR001031">
    <property type="entry name" value="Thioesterase"/>
</dbReference>
<keyword evidence="1" id="KW-0596">Phosphopantetheine</keyword>
<feature type="active site" description="Proton acceptor; for dehydratase activity" evidence="4">
    <location>
        <position position="1289"/>
    </location>
</feature>
<dbReference type="OrthoDB" id="329835at2759"/>
<dbReference type="Pfam" id="PF16073">
    <property type="entry name" value="SAT"/>
    <property type="match status" value="2"/>
</dbReference>
<dbReference type="Pfam" id="PF00975">
    <property type="entry name" value="Thioesterase"/>
    <property type="match status" value="1"/>
</dbReference>
<evidence type="ECO:0000313" key="9">
    <source>
        <dbReference type="EMBL" id="ORY59299.1"/>
    </source>
</evidence>
<dbReference type="Pfam" id="PF14765">
    <property type="entry name" value="PS-DH"/>
    <property type="match status" value="1"/>
</dbReference>
<dbReference type="InParanoid" id="A0A1Y2DJB2"/>
<dbReference type="InterPro" id="IPR050091">
    <property type="entry name" value="PKS_NRPS_Biosynth_Enz"/>
</dbReference>
<protein>
    <submittedName>
        <fullName evidence="9">Polyketide synthase</fullName>
    </submittedName>
</protein>
<keyword evidence="2" id="KW-0597">Phosphoprotein</keyword>
<dbReference type="Pfam" id="PF02801">
    <property type="entry name" value="Ketoacyl-synt_C"/>
    <property type="match status" value="1"/>
</dbReference>
<dbReference type="InterPro" id="IPR032088">
    <property type="entry name" value="SAT"/>
</dbReference>
<dbReference type="GO" id="GO:0006633">
    <property type="term" value="P:fatty acid biosynthetic process"/>
    <property type="evidence" value="ECO:0007669"/>
    <property type="project" value="InterPro"/>
</dbReference>
<comment type="caution">
    <text evidence="9">The sequence shown here is derived from an EMBL/GenBank/DDBJ whole genome shotgun (WGS) entry which is preliminary data.</text>
</comment>
<proteinExistence type="predicted"/>
<dbReference type="PROSITE" id="PS00012">
    <property type="entry name" value="PHOSPHOPANTETHEINE"/>
    <property type="match status" value="1"/>
</dbReference>
<dbReference type="InterPro" id="IPR049900">
    <property type="entry name" value="PKS_mFAS_DH"/>
</dbReference>
<dbReference type="Gene3D" id="3.40.47.10">
    <property type="match status" value="1"/>
</dbReference>
<dbReference type="InterPro" id="IPR016035">
    <property type="entry name" value="Acyl_Trfase/lysoPLipase"/>
</dbReference>
<dbReference type="PANTHER" id="PTHR43775">
    <property type="entry name" value="FATTY ACID SYNTHASE"/>
    <property type="match status" value="1"/>
</dbReference>
<dbReference type="SMART" id="SM00825">
    <property type="entry name" value="PKS_KS"/>
    <property type="match status" value="1"/>
</dbReference>
<dbReference type="RefSeq" id="XP_040711993.1">
    <property type="nucleotide sequence ID" value="XM_040856667.1"/>
</dbReference>
<dbReference type="PROSITE" id="PS52019">
    <property type="entry name" value="PKS_MFAS_DH"/>
    <property type="match status" value="1"/>
</dbReference>
<sequence>MNSQVDIYVFGDQTLDVSKKLQGLLVSDSTLLTEFFDGAFRTLQREISRLPSSKRQEFPRSETLGLLLEAIQNGKRHSALDSALVTIYEIAYYIQWVLLCAKTIFDIKQVGVQAVAAAFRIGYHVHQRAEALGYFEAESWSAVVSHIQEIKEEGLIEAVVKFCTEQGLPLSSQPYISAVAPTSATVSGPPTVLQNLLSSPVFSGMKSTLVPVYGPYHCPHAYSKSDVEQILDSVLDGLEFLDRVAYTPCLSCASQTHVNDSTLGGLLREFASHALAKQMRIDQVIDGLSELPVAKLIPVNTQMLPTLAAGLRRKGKAVETEGTVPAPTQTKSDLDSQKIAVVGFSGRFPEADSIAEFWDLLQKGLDVVKPVPANRFDGDAHFDPTGKRKNTSRVNHGCWIREPGLFDTRFFQVSPREASQMDPAQRLALLTAYEAIEMAGLVADRTPSTRRHRVGVYFGTTSDDWREINNSQNIDTYFIPGGIRAFIPGRINYFFKFSGPSISVDTACSSSLAAINIAVASLLNRDCDSAIAGGTNILTNPDNFAGLDRGHFLSTTGNCKAFDDGADGYCRADGIGTVVLKRLSDAIADKDPIFGVIMGAVTNHSAEAVSITRPLADAQEYIFKRLLNETGVNPHDVSYIETHGTGTQAGDAVEMEAILNTFSWDHSRASNKALHLGSVKANVGHGESASGITALIKVLLMMQKSKIPPHCGIKDKINKQFAKDLSQRGVHIALTEKDWNRPKGGKRRAFVNNFSAAGGNTALLVEDAPTRAVEIDGPQDGRSHHVVTVSARSAKSMKGNLAALASYIGESEGSHLLSQISYTSTARRMHHRLRLAFVATDLQQLRSQLTEAATNATENLKQTSTGKAPRMGFLFTGQGAQETAMAKGFFQNVSTFHCDIRNFDAIVMAQGFPSVLPLIDGNVVVEELPPTVVQLGTCVIQIALARLWINLGAMAQYVIGHSLGEYAALHTAGVLSISDAIWLCGLRATLMEKRCTAGTHCMLAVKASHEQLRLVIAGTEVEVACVNGPQDTVLAGPNIDIEEILRKLDELKYKSRRLALPFAFHSSQVAPLLDEFEKATSRITFHKPRMPFLSTLLGRAIQSGDVFGTERYLARQCRESVNFLGAVESGQADGIIKSEDICIEIGAHTVLSKMMTSIVGAKVRCYPSLRRGEDTFKTLSGSLGALYSAGVDIDWNEYHRDFPSSQKVLDLPSYSWDLERCWIQYNPSWCLTKGDAVSTVAPLALRSKPTRLSASVQDILEQTVDEDHARIVIQSDLHDPELAQAAQEHVVGGLALCSSSLYADIAYTLATHLAKARYPNGQAIVPDVCNMSVTKSLVVKDEASQLIGAAMDIDWTSGRGSMDISSVDGSGKSIALHGTCDIVFQEPRVWLEMWERNSYLIQRSIQKLHQGVDASLTHKFGGGMAYKLFSVLMKYGPSYQGMEEVVFDSLGLEATAKVRLQPTKGKYGLNPCWIDSFGHITGFVMNSNDSLDLTDHVYVNHGWSHMRCSEPFIPDVSYQTYVKMQRVEKDKDTAYAGDVYVLREEKIVAVYERVQFNKLPRRILNMMQPSSNKKTGKISARAAVKKPEVPKPASKVSEKISAAPKSAPKEYGRKSTVFQKALQVISDEMGADLEKLADDACFADYGLDSLMTLTILGTFRESLALDFPGSLFEDYSTKKALRDLLSPSMPGSSTEDSDLSESKSDIDGINTTMTTPTETPAHGFNQAEDTVVIIYPLATSVILQGGKKQKKTLFLLPDGSGSCTSYTALPTISPDLCVVGLNCPYMKTPEALTCSLLDLVGLYVAEIRRRQPEGPYTLAGWSAGGILAYEAAQRLVDAGETVEGLMIIDSPNPIGIEKLPPRFYELLSAAGIFGGEGGKGAPAWLVRHFLATVEVLDQWKPGPFRGRAPATSIIWAKQGVIRETNQEPQPGDTREMRWLLEDRKEEVLGYNGWDVLLAKSIVSVACMDEAHHFSMVKAPHAAVLADLIRKALS</sequence>
<evidence type="ECO:0000256" key="1">
    <source>
        <dbReference type="ARBA" id="ARBA00022450"/>
    </source>
</evidence>
<accession>A0A1Y2DJB2</accession>
<evidence type="ECO:0000259" key="8">
    <source>
        <dbReference type="PROSITE" id="PS52019"/>
    </source>
</evidence>
<feature type="domain" description="PKS/mFAS DH" evidence="8">
    <location>
        <begin position="1257"/>
        <end position="1565"/>
    </location>
</feature>
<reference evidence="9 10" key="1">
    <citation type="submission" date="2016-07" db="EMBL/GenBank/DDBJ databases">
        <title>Pervasive Adenine N6-methylation of Active Genes in Fungi.</title>
        <authorList>
            <consortium name="DOE Joint Genome Institute"/>
            <person name="Mondo S.J."/>
            <person name="Dannebaum R.O."/>
            <person name="Kuo R.C."/>
            <person name="Labutti K."/>
            <person name="Haridas S."/>
            <person name="Kuo A."/>
            <person name="Salamov A."/>
            <person name="Ahrendt S.R."/>
            <person name="Lipzen A."/>
            <person name="Sullivan W."/>
            <person name="Andreopoulos W.B."/>
            <person name="Clum A."/>
            <person name="Lindquist E."/>
            <person name="Daum C."/>
            <person name="Ramamoorthy G.K."/>
            <person name="Gryganskyi A."/>
            <person name="Culley D."/>
            <person name="Magnuson J.K."/>
            <person name="James T.Y."/>
            <person name="O'Malley M.A."/>
            <person name="Stajich J.E."/>
            <person name="Spatafora J.W."/>
            <person name="Visel A."/>
            <person name="Grigoriev I.V."/>
        </authorList>
    </citation>
    <scope>NUCLEOTIDE SEQUENCE [LARGE SCALE GENOMIC DNA]</scope>
    <source>
        <strain evidence="9 10">CBS 129021</strain>
    </source>
</reference>
<dbReference type="InterPro" id="IPR014031">
    <property type="entry name" value="Ketoacyl_synth_C"/>
</dbReference>
<dbReference type="InterPro" id="IPR029058">
    <property type="entry name" value="AB_hydrolase_fold"/>
</dbReference>
<evidence type="ECO:0000313" key="10">
    <source>
        <dbReference type="Proteomes" id="UP000193689"/>
    </source>
</evidence>
<dbReference type="SUPFAM" id="SSF52151">
    <property type="entry name" value="FabD/lysophospholipase-like"/>
    <property type="match status" value="1"/>
</dbReference>
<dbReference type="PANTHER" id="PTHR43775:SF45">
    <property type="entry name" value="CONIDIAL PIGMENT POLYKETIDE SYNTHASE ALB1"/>
    <property type="match status" value="1"/>
</dbReference>
<dbReference type="Gene3D" id="3.40.50.1820">
    <property type="entry name" value="alpha/beta hydrolase"/>
    <property type="match status" value="1"/>
</dbReference>
<dbReference type="SMART" id="SM00827">
    <property type="entry name" value="PKS_AT"/>
    <property type="match status" value="1"/>
</dbReference>
<dbReference type="GO" id="GO:0004312">
    <property type="term" value="F:fatty acid synthase activity"/>
    <property type="evidence" value="ECO:0007669"/>
    <property type="project" value="TreeGrafter"/>
</dbReference>
<gene>
    <name evidence="9" type="ORF">BCR38DRAFT_351776</name>
</gene>
<dbReference type="GeneID" id="63772879"/>
<evidence type="ECO:0000256" key="4">
    <source>
        <dbReference type="PROSITE-ProRule" id="PRU01363"/>
    </source>
</evidence>
<dbReference type="GO" id="GO:0044550">
    <property type="term" value="P:secondary metabolite biosynthetic process"/>
    <property type="evidence" value="ECO:0007669"/>
    <property type="project" value="TreeGrafter"/>
</dbReference>
<dbReference type="InterPro" id="IPR016036">
    <property type="entry name" value="Malonyl_transacylase_ACP-bd"/>
</dbReference>
<dbReference type="GO" id="GO:0004315">
    <property type="term" value="F:3-oxoacyl-[acyl-carrier-protein] synthase activity"/>
    <property type="evidence" value="ECO:0007669"/>
    <property type="project" value="InterPro"/>
</dbReference>
<dbReference type="CDD" id="cd00833">
    <property type="entry name" value="PKS"/>
    <property type="match status" value="1"/>
</dbReference>
<evidence type="ECO:0000256" key="3">
    <source>
        <dbReference type="ARBA" id="ARBA00022679"/>
    </source>
</evidence>
<keyword evidence="3" id="KW-0808">Transferase</keyword>
<evidence type="ECO:0000259" key="6">
    <source>
        <dbReference type="PROSITE" id="PS50075"/>
    </source>
</evidence>
<dbReference type="PROSITE" id="PS52004">
    <property type="entry name" value="KS3_2"/>
    <property type="match status" value="1"/>
</dbReference>
<name>A0A1Y2DJB2_9PEZI</name>
<dbReference type="InterPro" id="IPR042104">
    <property type="entry name" value="PKS_dehydratase_sf"/>
</dbReference>
<evidence type="ECO:0000256" key="2">
    <source>
        <dbReference type="ARBA" id="ARBA00022553"/>
    </source>
</evidence>
<dbReference type="InterPro" id="IPR016039">
    <property type="entry name" value="Thiolase-like"/>
</dbReference>
<dbReference type="SUPFAM" id="SSF53474">
    <property type="entry name" value="alpha/beta-Hydrolases"/>
    <property type="match status" value="1"/>
</dbReference>
<dbReference type="Pfam" id="PF00550">
    <property type="entry name" value="PP-binding"/>
    <property type="match status" value="1"/>
</dbReference>
<dbReference type="SUPFAM" id="SSF47336">
    <property type="entry name" value="ACP-like"/>
    <property type="match status" value="1"/>
</dbReference>
<organism evidence="9 10">
    <name type="scientific">Pseudomassariella vexata</name>
    <dbReference type="NCBI Taxonomy" id="1141098"/>
    <lineage>
        <taxon>Eukaryota</taxon>
        <taxon>Fungi</taxon>
        <taxon>Dikarya</taxon>
        <taxon>Ascomycota</taxon>
        <taxon>Pezizomycotina</taxon>
        <taxon>Sordariomycetes</taxon>
        <taxon>Xylariomycetidae</taxon>
        <taxon>Amphisphaeriales</taxon>
        <taxon>Pseudomassariaceae</taxon>
        <taxon>Pseudomassariella</taxon>
    </lineage>
</organism>
<evidence type="ECO:0000259" key="7">
    <source>
        <dbReference type="PROSITE" id="PS52004"/>
    </source>
</evidence>
<dbReference type="Pfam" id="PF00698">
    <property type="entry name" value="Acyl_transf_1"/>
    <property type="match status" value="1"/>
</dbReference>
<feature type="region of interest" description="N-terminal hotdog fold" evidence="4">
    <location>
        <begin position="1257"/>
        <end position="1389"/>
    </location>
</feature>
<dbReference type="EMBL" id="MCFJ01000014">
    <property type="protein sequence ID" value="ORY59299.1"/>
    <property type="molecule type" value="Genomic_DNA"/>
</dbReference>